<sequence>MTAGRRGGDPTGDPNALPWPRTDDFTSQKQEAMHAIVITTHGDARDIDLPDEAHHAEIRRILGGHPDRAV</sequence>
<evidence type="ECO:0000313" key="2">
    <source>
        <dbReference type="EMBL" id="SEM70024.1"/>
    </source>
</evidence>
<evidence type="ECO:0000256" key="1">
    <source>
        <dbReference type="SAM" id="MobiDB-lite"/>
    </source>
</evidence>
<dbReference type="EMBL" id="FOAZ01000045">
    <property type="protein sequence ID" value="SEM70024.1"/>
    <property type="molecule type" value="Genomic_DNA"/>
</dbReference>
<reference evidence="3" key="1">
    <citation type="submission" date="2016-10" db="EMBL/GenBank/DDBJ databases">
        <authorList>
            <person name="Varghese N."/>
        </authorList>
    </citation>
    <scope>NUCLEOTIDE SEQUENCE [LARGE SCALE GENOMIC DNA]</scope>
    <source>
        <strain evidence="3">DSM 45096 / BCRC 16803 / CGMCC 4.1857 / CIP 109030 / JCM 12277 / KCTC 19219 / NBRC 100920 / 33214</strain>
    </source>
</reference>
<gene>
    <name evidence="2" type="ORF">SAMN05414137_14515</name>
</gene>
<dbReference type="AlphaFoldDB" id="A0A1H8AJ84"/>
<feature type="region of interest" description="Disordered" evidence="1">
    <location>
        <begin position="1"/>
        <end position="27"/>
    </location>
</feature>
<keyword evidence="3" id="KW-1185">Reference proteome</keyword>
<protein>
    <submittedName>
        <fullName evidence="2">Uncharacterized protein</fullName>
    </submittedName>
</protein>
<evidence type="ECO:0000313" key="3">
    <source>
        <dbReference type="Proteomes" id="UP000183015"/>
    </source>
</evidence>
<dbReference type="Proteomes" id="UP000183015">
    <property type="component" value="Unassembled WGS sequence"/>
</dbReference>
<proteinExistence type="predicted"/>
<organism evidence="2 3">
    <name type="scientific">Streptacidiphilus jiangxiensis</name>
    <dbReference type="NCBI Taxonomy" id="235985"/>
    <lineage>
        <taxon>Bacteria</taxon>
        <taxon>Bacillati</taxon>
        <taxon>Actinomycetota</taxon>
        <taxon>Actinomycetes</taxon>
        <taxon>Kitasatosporales</taxon>
        <taxon>Streptomycetaceae</taxon>
        <taxon>Streptacidiphilus</taxon>
    </lineage>
</organism>
<accession>A0A1H8AJ84</accession>
<name>A0A1H8AJ84_STRJI</name>